<reference evidence="3" key="1">
    <citation type="submission" date="2018-12" db="EMBL/GenBank/DDBJ databases">
        <title>Tengunoibacter tsumagoiensis gen. nov., sp. nov., Dictyobacter kobayashii sp. nov., D. alpinus sp. nov., and D. joshuensis sp. nov. and description of Dictyobacteraceae fam. nov. within the order Ktedonobacterales isolated from Tengu-no-mugimeshi.</title>
        <authorList>
            <person name="Wang C.M."/>
            <person name="Zheng Y."/>
            <person name="Sakai Y."/>
            <person name="Toyoda A."/>
            <person name="Minakuchi Y."/>
            <person name="Abe K."/>
            <person name="Yokota A."/>
            <person name="Yabe S."/>
        </authorList>
    </citation>
    <scope>NUCLEOTIDE SEQUENCE [LARGE SCALE GENOMIC DNA]</scope>
    <source>
        <strain evidence="3">S-27</strain>
    </source>
</reference>
<dbReference type="AlphaFoldDB" id="A0A401ZKX7"/>
<keyword evidence="1" id="KW-0812">Transmembrane</keyword>
<dbReference type="EMBL" id="BIFQ01000001">
    <property type="protein sequence ID" value="GCE07478.1"/>
    <property type="molecule type" value="Genomic_DNA"/>
</dbReference>
<protein>
    <submittedName>
        <fullName evidence="2">Uncharacterized protein</fullName>
    </submittedName>
</protein>
<sequence length="119" mass="13548">MENLKLRSRNAYIFFFGALWGYTTFGHGSTIPAFNTGLLVLYAIMGLIGVYLVIFKDARIINRQLQRNVVLAEVCITLLVLAFIYMIPDSLGLVKAVIILIVIAVYFKLYNRTLDKLER</sequence>
<keyword evidence="3" id="KW-1185">Reference proteome</keyword>
<feature type="transmembrane region" description="Helical" evidence="1">
    <location>
        <begin position="12"/>
        <end position="31"/>
    </location>
</feature>
<feature type="transmembrane region" description="Helical" evidence="1">
    <location>
        <begin position="67"/>
        <end position="87"/>
    </location>
</feature>
<proteinExistence type="predicted"/>
<evidence type="ECO:0000313" key="3">
    <source>
        <dbReference type="Proteomes" id="UP000287224"/>
    </source>
</evidence>
<evidence type="ECO:0000256" key="1">
    <source>
        <dbReference type="SAM" id="Phobius"/>
    </source>
</evidence>
<organism evidence="2 3">
    <name type="scientific">Dictyobacter aurantiacus</name>
    <dbReference type="NCBI Taxonomy" id="1936993"/>
    <lineage>
        <taxon>Bacteria</taxon>
        <taxon>Bacillati</taxon>
        <taxon>Chloroflexota</taxon>
        <taxon>Ktedonobacteria</taxon>
        <taxon>Ktedonobacterales</taxon>
        <taxon>Dictyobacteraceae</taxon>
        <taxon>Dictyobacter</taxon>
    </lineage>
</organism>
<accession>A0A401ZKX7</accession>
<comment type="caution">
    <text evidence="2">The sequence shown here is derived from an EMBL/GenBank/DDBJ whole genome shotgun (WGS) entry which is preliminary data.</text>
</comment>
<feature type="transmembrane region" description="Helical" evidence="1">
    <location>
        <begin position="37"/>
        <end position="55"/>
    </location>
</feature>
<name>A0A401ZKX7_9CHLR</name>
<evidence type="ECO:0000313" key="2">
    <source>
        <dbReference type="EMBL" id="GCE07478.1"/>
    </source>
</evidence>
<keyword evidence="1" id="KW-1133">Transmembrane helix</keyword>
<gene>
    <name evidence="2" type="ORF">KDAU_48070</name>
</gene>
<feature type="transmembrane region" description="Helical" evidence="1">
    <location>
        <begin position="93"/>
        <end position="110"/>
    </location>
</feature>
<keyword evidence="1" id="KW-0472">Membrane</keyword>
<dbReference type="Proteomes" id="UP000287224">
    <property type="component" value="Unassembled WGS sequence"/>
</dbReference>